<dbReference type="EMBL" id="CP064795">
    <property type="protein sequence ID" value="QPG07116.1"/>
    <property type="molecule type" value="Genomic_DNA"/>
</dbReference>
<organism evidence="3 4">
    <name type="scientific">Salinimonas marina</name>
    <dbReference type="NCBI Taxonomy" id="2785918"/>
    <lineage>
        <taxon>Bacteria</taxon>
        <taxon>Pseudomonadati</taxon>
        <taxon>Pseudomonadota</taxon>
        <taxon>Gammaproteobacteria</taxon>
        <taxon>Alteromonadales</taxon>
        <taxon>Alteromonadaceae</taxon>
        <taxon>Alteromonas/Salinimonas group</taxon>
        <taxon>Salinimonas</taxon>
    </lineage>
</organism>
<dbReference type="Pfam" id="PF13650">
    <property type="entry name" value="Asp_protease_2"/>
    <property type="match status" value="1"/>
</dbReference>
<dbReference type="Proteomes" id="UP000595095">
    <property type="component" value="Chromosome"/>
</dbReference>
<evidence type="ECO:0000259" key="2">
    <source>
        <dbReference type="PROSITE" id="PS50175"/>
    </source>
</evidence>
<dbReference type="GO" id="GO:0004190">
    <property type="term" value="F:aspartic-type endopeptidase activity"/>
    <property type="evidence" value="ECO:0007669"/>
    <property type="project" value="InterPro"/>
</dbReference>
<proteinExistence type="predicted"/>
<dbReference type="AlphaFoldDB" id="A0A7S9HEA4"/>
<keyword evidence="4" id="KW-1185">Reference proteome</keyword>
<dbReference type="Gene3D" id="2.40.70.10">
    <property type="entry name" value="Acid Proteases"/>
    <property type="match status" value="2"/>
</dbReference>
<gene>
    <name evidence="3" type="ORF">IT774_02720</name>
</gene>
<dbReference type="InterPro" id="IPR001995">
    <property type="entry name" value="Peptidase_A2_cat"/>
</dbReference>
<dbReference type="PROSITE" id="PS51257">
    <property type="entry name" value="PROKAR_LIPOPROTEIN"/>
    <property type="match status" value="1"/>
</dbReference>
<evidence type="ECO:0000313" key="3">
    <source>
        <dbReference type="EMBL" id="QPG07116.1"/>
    </source>
</evidence>
<dbReference type="InterPro" id="IPR021109">
    <property type="entry name" value="Peptidase_aspartic_dom_sf"/>
</dbReference>
<evidence type="ECO:0000256" key="1">
    <source>
        <dbReference type="ARBA" id="ARBA00022801"/>
    </source>
</evidence>
<sequence>MLIPRFIKNKSPKESVRAILKLTLLLTILSAMSGCRIWDLANFQWQNAKANVSWGKGQSNAVVPFTMLNNHIIVSTTVNGVNGFRFVLDSGAAATVVTETAATQLLKFPQNKPIAISGSGNGDDPIAYIVDNTHINIGDFSISELSVIYAPTSAMPFDSIAETYFDGVLGADFFNCCLIEINYDKQTLQISLPTQTNRQGYASKSWQVLDIEVEGNTPYLSTQIRNGETDKTVKVMLDTGSTGTLSLFANKQAFAIPNNAFTARTTGISGDTLNKVGLLSSLVIGEQHFRSLPTYFRVTGSNSQSGSHGVLGNQVMQRFNMTFDFSGEKVWIQANHKTSIPILLDRSGLRLLPHSQGAIVKDIAAGTGADALNISKDSIVNSIDGININRDNFDGVLSVLRDPEVNYVHICWMAKENQTCGKLALYSRIKM</sequence>
<accession>A0A7S9HEA4</accession>
<feature type="domain" description="Peptidase A2" evidence="2">
    <location>
        <begin position="84"/>
        <end position="120"/>
    </location>
</feature>
<dbReference type="PROSITE" id="PS50175">
    <property type="entry name" value="ASP_PROT_RETROV"/>
    <property type="match status" value="1"/>
</dbReference>
<dbReference type="InterPro" id="IPR034122">
    <property type="entry name" value="Retropepsin-like_bacterial"/>
</dbReference>
<name>A0A7S9HEA4_9ALTE</name>
<dbReference type="GO" id="GO:0006508">
    <property type="term" value="P:proteolysis"/>
    <property type="evidence" value="ECO:0007669"/>
    <property type="project" value="UniProtKB-KW"/>
</dbReference>
<dbReference type="SUPFAM" id="SSF50630">
    <property type="entry name" value="Acid proteases"/>
    <property type="match status" value="2"/>
</dbReference>
<evidence type="ECO:0000313" key="4">
    <source>
        <dbReference type="Proteomes" id="UP000595095"/>
    </source>
</evidence>
<dbReference type="CDD" id="cd05483">
    <property type="entry name" value="retropepsin_like_bacteria"/>
    <property type="match status" value="1"/>
</dbReference>
<protein>
    <submittedName>
        <fullName evidence="3">Aspartyl protease family protein</fullName>
    </submittedName>
</protein>
<reference evidence="3 4" key="1">
    <citation type="submission" date="2020-11" db="EMBL/GenBank/DDBJ databases">
        <title>Complete genome sequence for Salinimonas sp. strain G2-b.</title>
        <authorList>
            <person name="Park S.-J."/>
        </authorList>
    </citation>
    <scope>NUCLEOTIDE SEQUENCE [LARGE SCALE GENOMIC DNA]</scope>
    <source>
        <strain evidence="3 4">G2-b</strain>
    </source>
</reference>
<dbReference type="KEGG" id="smaa:IT774_02720"/>
<keyword evidence="3" id="KW-0645">Protease</keyword>
<keyword evidence="1" id="KW-0378">Hydrolase</keyword>